<dbReference type="PANTHER" id="PTHR40942">
    <property type="match status" value="1"/>
</dbReference>
<evidence type="ECO:0000313" key="10">
    <source>
        <dbReference type="Proteomes" id="UP001156870"/>
    </source>
</evidence>
<protein>
    <submittedName>
        <fullName evidence="9">Cytochrome c</fullName>
    </submittedName>
</protein>
<keyword evidence="4" id="KW-0249">Electron transport</keyword>
<proteinExistence type="predicted"/>
<dbReference type="Pfam" id="PF13442">
    <property type="entry name" value="Cytochrome_CBB3"/>
    <property type="match status" value="1"/>
</dbReference>
<evidence type="ECO:0000256" key="7">
    <source>
        <dbReference type="SAM" id="SignalP"/>
    </source>
</evidence>
<evidence type="ECO:0000256" key="1">
    <source>
        <dbReference type="ARBA" id="ARBA00022448"/>
    </source>
</evidence>
<dbReference type="PRINTS" id="PR00607">
    <property type="entry name" value="CYTCHROMECIE"/>
</dbReference>
<evidence type="ECO:0000256" key="5">
    <source>
        <dbReference type="ARBA" id="ARBA00023004"/>
    </source>
</evidence>
<dbReference type="Proteomes" id="UP001156870">
    <property type="component" value="Unassembled WGS sequence"/>
</dbReference>
<keyword evidence="7" id="KW-0732">Signal</keyword>
<feature type="chain" id="PRO_5041296909" evidence="7">
    <location>
        <begin position="26"/>
        <end position="140"/>
    </location>
</feature>
<dbReference type="GO" id="GO:0020037">
    <property type="term" value="F:heme binding"/>
    <property type="evidence" value="ECO:0007669"/>
    <property type="project" value="InterPro"/>
</dbReference>
<dbReference type="InterPro" id="IPR002323">
    <property type="entry name" value="Cyt_CIE"/>
</dbReference>
<keyword evidence="1" id="KW-0813">Transport</keyword>
<feature type="signal peptide" evidence="7">
    <location>
        <begin position="1"/>
        <end position="25"/>
    </location>
</feature>
<reference evidence="9 10" key="1">
    <citation type="journal article" date="2014" name="Int. J. Syst. Evol. Microbiol.">
        <title>Complete genome sequence of Corynebacterium casei LMG S-19264T (=DSM 44701T), isolated from a smear-ripened cheese.</title>
        <authorList>
            <consortium name="US DOE Joint Genome Institute (JGI-PGF)"/>
            <person name="Walter F."/>
            <person name="Albersmeier A."/>
            <person name="Kalinowski J."/>
            <person name="Ruckert C."/>
        </authorList>
    </citation>
    <scope>NUCLEOTIDE SEQUENCE [LARGE SCALE GENOMIC DNA]</scope>
    <source>
        <strain evidence="9 10">NBRC 110095</strain>
    </source>
</reference>
<evidence type="ECO:0000256" key="6">
    <source>
        <dbReference type="PROSITE-ProRule" id="PRU00433"/>
    </source>
</evidence>
<dbReference type="AlphaFoldDB" id="A0AA37WQE9"/>
<evidence type="ECO:0000256" key="2">
    <source>
        <dbReference type="ARBA" id="ARBA00022617"/>
    </source>
</evidence>
<keyword evidence="5 6" id="KW-0408">Iron</keyword>
<dbReference type="EMBL" id="BSPD01000065">
    <property type="protein sequence ID" value="GLS27097.1"/>
    <property type="molecule type" value="Genomic_DNA"/>
</dbReference>
<evidence type="ECO:0000256" key="3">
    <source>
        <dbReference type="ARBA" id="ARBA00022723"/>
    </source>
</evidence>
<feature type="domain" description="Cytochrome c" evidence="8">
    <location>
        <begin position="59"/>
        <end position="139"/>
    </location>
</feature>
<dbReference type="PROSITE" id="PS51007">
    <property type="entry name" value="CYTC"/>
    <property type="match status" value="1"/>
</dbReference>
<evidence type="ECO:0000313" key="9">
    <source>
        <dbReference type="EMBL" id="GLS27097.1"/>
    </source>
</evidence>
<organism evidence="9 10">
    <name type="scientific">Marinibactrum halimedae</name>
    <dbReference type="NCBI Taxonomy" id="1444977"/>
    <lineage>
        <taxon>Bacteria</taxon>
        <taxon>Pseudomonadati</taxon>
        <taxon>Pseudomonadota</taxon>
        <taxon>Gammaproteobacteria</taxon>
        <taxon>Cellvibrionales</taxon>
        <taxon>Cellvibrionaceae</taxon>
        <taxon>Marinibactrum</taxon>
    </lineage>
</organism>
<evidence type="ECO:0000256" key="4">
    <source>
        <dbReference type="ARBA" id="ARBA00022982"/>
    </source>
</evidence>
<dbReference type="PANTHER" id="PTHR40942:SF4">
    <property type="entry name" value="CYTOCHROME C5"/>
    <property type="match status" value="1"/>
</dbReference>
<dbReference type="Gene3D" id="1.10.760.10">
    <property type="entry name" value="Cytochrome c-like domain"/>
    <property type="match status" value="1"/>
</dbReference>
<dbReference type="SUPFAM" id="SSF46626">
    <property type="entry name" value="Cytochrome c"/>
    <property type="match status" value="1"/>
</dbReference>
<dbReference type="GO" id="GO:0009055">
    <property type="term" value="F:electron transfer activity"/>
    <property type="evidence" value="ECO:0007669"/>
    <property type="project" value="InterPro"/>
</dbReference>
<dbReference type="RefSeq" id="WP_232592870.1">
    <property type="nucleotide sequence ID" value="NZ_BSPD01000065.1"/>
</dbReference>
<dbReference type="InterPro" id="IPR009056">
    <property type="entry name" value="Cyt_c-like_dom"/>
</dbReference>
<comment type="caution">
    <text evidence="9">The sequence shown here is derived from an EMBL/GenBank/DDBJ whole genome shotgun (WGS) entry which is preliminary data.</text>
</comment>
<accession>A0AA37WQE9</accession>
<sequence length="140" mass="14395">MTSTSIFSLIATAATLAALALTAVAADVEEGIESRIKSVDSVCMSGDECAAAPVAAAPAEPRTGAEVYDTKCTTCHGLGVAGAPKMGEASQWGPRAAQGMDTLFDHAWNGFNGMPAKGLCMDCSEDEIRGAIQHMLDNSQ</sequence>
<name>A0AA37WQE9_9GAMM</name>
<evidence type="ECO:0000259" key="8">
    <source>
        <dbReference type="PROSITE" id="PS51007"/>
    </source>
</evidence>
<dbReference type="GO" id="GO:0005506">
    <property type="term" value="F:iron ion binding"/>
    <property type="evidence" value="ECO:0007669"/>
    <property type="project" value="InterPro"/>
</dbReference>
<keyword evidence="3 6" id="KW-0479">Metal-binding</keyword>
<dbReference type="InterPro" id="IPR036909">
    <property type="entry name" value="Cyt_c-like_dom_sf"/>
</dbReference>
<gene>
    <name evidence="9" type="ORF">GCM10007877_28160</name>
</gene>
<keyword evidence="2 6" id="KW-0349">Heme</keyword>
<keyword evidence="10" id="KW-1185">Reference proteome</keyword>